<name>A0A7W7T8V9_9PSEU</name>
<evidence type="ECO:0000313" key="3">
    <source>
        <dbReference type="Proteomes" id="UP000542674"/>
    </source>
</evidence>
<keyword evidence="3" id="KW-1185">Reference proteome</keyword>
<sequence length="70" mass="7795">MSTTGTVTLGVTTFSESSKSRRIPIVSITTHLSPVRVPTHRRGYQVGDRLFPDYPDHSGRKRPPANLHSH</sequence>
<comment type="caution">
    <text evidence="2">The sequence shown here is derived from an EMBL/GenBank/DDBJ whole genome shotgun (WGS) entry which is preliminary data.</text>
</comment>
<dbReference type="AlphaFoldDB" id="A0A7W7T8V9"/>
<protein>
    <submittedName>
        <fullName evidence="2">Uncharacterized protein</fullName>
    </submittedName>
</protein>
<feature type="compositionally biased region" description="Basic residues" evidence="1">
    <location>
        <begin position="59"/>
        <end position="70"/>
    </location>
</feature>
<dbReference type="EMBL" id="JACHJS010000001">
    <property type="protein sequence ID" value="MBB4968709.1"/>
    <property type="molecule type" value="Genomic_DNA"/>
</dbReference>
<organism evidence="2 3">
    <name type="scientific">Saccharothrix violaceirubra</name>
    <dbReference type="NCBI Taxonomy" id="413306"/>
    <lineage>
        <taxon>Bacteria</taxon>
        <taxon>Bacillati</taxon>
        <taxon>Actinomycetota</taxon>
        <taxon>Actinomycetes</taxon>
        <taxon>Pseudonocardiales</taxon>
        <taxon>Pseudonocardiaceae</taxon>
        <taxon>Saccharothrix</taxon>
    </lineage>
</organism>
<feature type="region of interest" description="Disordered" evidence="1">
    <location>
        <begin position="39"/>
        <end position="70"/>
    </location>
</feature>
<proteinExistence type="predicted"/>
<dbReference type="Proteomes" id="UP000542674">
    <property type="component" value="Unassembled WGS sequence"/>
</dbReference>
<gene>
    <name evidence="2" type="ORF">F4559_006068</name>
</gene>
<accession>A0A7W7T8V9</accession>
<reference evidence="2 3" key="1">
    <citation type="submission" date="2020-08" db="EMBL/GenBank/DDBJ databases">
        <title>Sequencing the genomes of 1000 actinobacteria strains.</title>
        <authorList>
            <person name="Klenk H.-P."/>
        </authorList>
    </citation>
    <scope>NUCLEOTIDE SEQUENCE [LARGE SCALE GENOMIC DNA]</scope>
    <source>
        <strain evidence="2 3">DSM 45084</strain>
    </source>
</reference>
<evidence type="ECO:0000313" key="2">
    <source>
        <dbReference type="EMBL" id="MBB4968709.1"/>
    </source>
</evidence>
<evidence type="ECO:0000256" key="1">
    <source>
        <dbReference type="SAM" id="MobiDB-lite"/>
    </source>
</evidence>